<dbReference type="NCBIfam" id="TIGR03639">
    <property type="entry name" value="cas1_NMENI"/>
    <property type="match status" value="1"/>
</dbReference>
<organism evidence="11 12">
    <name type="scientific">Ligilactobacillus ceti DSM 22408</name>
    <dbReference type="NCBI Taxonomy" id="1122146"/>
    <lineage>
        <taxon>Bacteria</taxon>
        <taxon>Bacillati</taxon>
        <taxon>Bacillota</taxon>
        <taxon>Bacilli</taxon>
        <taxon>Lactobacillales</taxon>
        <taxon>Lactobacillaceae</taxon>
        <taxon>Ligilactobacillus</taxon>
    </lineage>
</organism>
<dbReference type="InterPro" id="IPR019855">
    <property type="entry name" value="CRISPR-assoc_Cas1_NMENI"/>
</dbReference>
<dbReference type="PANTHER" id="PTHR34353">
    <property type="entry name" value="CRISPR-ASSOCIATED ENDONUCLEASE CAS1 1"/>
    <property type="match status" value="1"/>
</dbReference>
<comment type="caution">
    <text evidence="11">The sequence shown here is derived from an EMBL/GenBank/DDBJ whole genome shotgun (WGS) entry which is preliminary data.</text>
</comment>
<dbReference type="RefSeq" id="WP_027106999.1">
    <property type="nucleotide sequence ID" value="NZ_JQBZ01000025.1"/>
</dbReference>
<dbReference type="Pfam" id="PF01867">
    <property type="entry name" value="Cas_Cas1"/>
    <property type="match status" value="1"/>
</dbReference>
<dbReference type="GO" id="GO:0051607">
    <property type="term" value="P:defense response to virus"/>
    <property type="evidence" value="ECO:0007669"/>
    <property type="project" value="UniProtKB-UniRule"/>
</dbReference>
<evidence type="ECO:0000256" key="2">
    <source>
        <dbReference type="ARBA" id="ARBA00022723"/>
    </source>
</evidence>
<comment type="cofactor">
    <cofactor evidence="10">
        <name>Mg(2+)</name>
        <dbReference type="ChEBI" id="CHEBI:18420"/>
    </cofactor>
    <cofactor evidence="10">
        <name>Mn(2+)</name>
        <dbReference type="ChEBI" id="CHEBI:29035"/>
    </cofactor>
</comment>
<evidence type="ECO:0000256" key="6">
    <source>
        <dbReference type="ARBA" id="ARBA00023118"/>
    </source>
</evidence>
<dbReference type="PATRIC" id="fig|1122146.4.peg.572"/>
<dbReference type="InterPro" id="IPR042206">
    <property type="entry name" value="CRISPR-assoc_Cas1_C"/>
</dbReference>
<keyword evidence="12" id="KW-1185">Reference proteome</keyword>
<dbReference type="OrthoDB" id="9803119at2"/>
<dbReference type="GO" id="GO:0016787">
    <property type="term" value="F:hydrolase activity"/>
    <property type="evidence" value="ECO:0007669"/>
    <property type="project" value="UniProtKB-KW"/>
</dbReference>
<dbReference type="PANTHER" id="PTHR34353:SF2">
    <property type="entry name" value="CRISPR-ASSOCIATED ENDONUCLEASE CAS1 1"/>
    <property type="match status" value="1"/>
</dbReference>
<gene>
    <name evidence="10" type="primary">cas1</name>
    <name evidence="11" type="ORF">IV53_GL000557</name>
</gene>
<dbReference type="GO" id="GO:0003677">
    <property type="term" value="F:DNA binding"/>
    <property type="evidence" value="ECO:0007669"/>
    <property type="project" value="UniProtKB-KW"/>
</dbReference>
<evidence type="ECO:0000256" key="10">
    <source>
        <dbReference type="HAMAP-Rule" id="MF_01470"/>
    </source>
</evidence>
<protein>
    <recommendedName>
        <fullName evidence="10">CRISPR-associated endonuclease Cas1</fullName>
        <ecNumber evidence="10">3.1.-.-</ecNumber>
    </recommendedName>
</protein>
<dbReference type="EC" id="3.1.-.-" evidence="10"/>
<dbReference type="GO" id="GO:0046872">
    <property type="term" value="F:metal ion binding"/>
    <property type="evidence" value="ECO:0007669"/>
    <property type="project" value="UniProtKB-UniRule"/>
</dbReference>
<evidence type="ECO:0000256" key="5">
    <source>
        <dbReference type="ARBA" id="ARBA00022842"/>
    </source>
</evidence>
<keyword evidence="2 10" id="KW-0479">Metal-binding</keyword>
<keyword evidence="1 10" id="KW-0540">Nuclease</keyword>
<feature type="binding site" evidence="10">
    <location>
        <position position="147"/>
    </location>
    <ligand>
        <name>Mn(2+)</name>
        <dbReference type="ChEBI" id="CHEBI:29035"/>
    </ligand>
</feature>
<keyword evidence="4 10" id="KW-0378">Hydrolase</keyword>
<evidence type="ECO:0000256" key="8">
    <source>
        <dbReference type="ARBA" id="ARBA00023211"/>
    </source>
</evidence>
<feature type="binding site" evidence="10">
    <location>
        <position position="218"/>
    </location>
    <ligand>
        <name>Mn(2+)</name>
        <dbReference type="ChEBI" id="CHEBI:29035"/>
    </ligand>
</feature>
<dbReference type="EMBL" id="JQBZ01000025">
    <property type="protein sequence ID" value="KRN88592.1"/>
    <property type="molecule type" value="Genomic_DNA"/>
</dbReference>
<dbReference type="Proteomes" id="UP000051500">
    <property type="component" value="Unassembled WGS sequence"/>
</dbReference>
<dbReference type="AlphaFoldDB" id="A0A0R2KGR2"/>
<dbReference type="HAMAP" id="MF_01470">
    <property type="entry name" value="Cas1"/>
    <property type="match status" value="1"/>
</dbReference>
<comment type="subunit">
    <text evidence="9 10">Homodimer, forms a heterotetramer with a Cas2 homodimer.</text>
</comment>
<dbReference type="InterPro" id="IPR050646">
    <property type="entry name" value="Cas1"/>
</dbReference>
<keyword evidence="5 10" id="KW-0460">Magnesium</keyword>
<evidence type="ECO:0000256" key="4">
    <source>
        <dbReference type="ARBA" id="ARBA00022801"/>
    </source>
</evidence>
<keyword evidence="8 10" id="KW-0464">Manganese</keyword>
<keyword evidence="7 10" id="KW-0238">DNA-binding</keyword>
<comment type="similarity">
    <text evidence="10">Belongs to the CRISPR-associated endonuclease Cas1 family.</text>
</comment>
<evidence type="ECO:0000256" key="9">
    <source>
        <dbReference type="ARBA" id="ARBA00038592"/>
    </source>
</evidence>
<name>A0A0R2KGR2_9LACO</name>
<dbReference type="NCBIfam" id="TIGR00287">
    <property type="entry name" value="cas1"/>
    <property type="match status" value="1"/>
</dbReference>
<sequence>MGWRVVRVSGRAKLDYKMNYLVCRKCNDTLRVFLDEISILIIESTCVSITTALLVKLTKQKIKVIFCDEQRMPYFEMMPYYGSHDTSRKVLDQMKWTDYNRYLVWTSIVFKKIANQARILKDNQKDEYLKLYNYMDEMEFNDENNREGHAAKVYFNALFGNEFSRDKECPINAALNYGYTLLLSIVLREIVAMGYITQLGIHHHNIFNEYNLGSDLVEPLRIFVDRFVLENDIKKFDKEEKAILTNILVEQVVCGNKKRTMLDAIEIYVRSVIKAIETGDPATILFVEELRDYEL</sequence>
<reference evidence="11 12" key="1">
    <citation type="journal article" date="2015" name="Genome Announc.">
        <title>Expanding the biotechnology potential of lactobacilli through comparative genomics of 213 strains and associated genera.</title>
        <authorList>
            <person name="Sun Z."/>
            <person name="Harris H.M."/>
            <person name="McCann A."/>
            <person name="Guo C."/>
            <person name="Argimon S."/>
            <person name="Zhang W."/>
            <person name="Yang X."/>
            <person name="Jeffery I.B."/>
            <person name="Cooney J.C."/>
            <person name="Kagawa T.F."/>
            <person name="Liu W."/>
            <person name="Song Y."/>
            <person name="Salvetti E."/>
            <person name="Wrobel A."/>
            <person name="Rasinkangas P."/>
            <person name="Parkhill J."/>
            <person name="Rea M.C."/>
            <person name="O'Sullivan O."/>
            <person name="Ritari J."/>
            <person name="Douillard F.P."/>
            <person name="Paul Ross R."/>
            <person name="Yang R."/>
            <person name="Briner A.E."/>
            <person name="Felis G.E."/>
            <person name="de Vos W.M."/>
            <person name="Barrangou R."/>
            <person name="Klaenhammer T.R."/>
            <person name="Caufield P.W."/>
            <person name="Cui Y."/>
            <person name="Zhang H."/>
            <person name="O'Toole P.W."/>
        </authorList>
    </citation>
    <scope>NUCLEOTIDE SEQUENCE [LARGE SCALE GENOMIC DNA]</scope>
    <source>
        <strain evidence="11 12">DSM 22408</strain>
    </source>
</reference>
<accession>A0A0R2KGR2</accession>
<evidence type="ECO:0000256" key="7">
    <source>
        <dbReference type="ARBA" id="ARBA00023125"/>
    </source>
</evidence>
<evidence type="ECO:0000256" key="1">
    <source>
        <dbReference type="ARBA" id="ARBA00022722"/>
    </source>
</evidence>
<dbReference type="GO" id="GO:0004520">
    <property type="term" value="F:DNA endonuclease activity"/>
    <property type="evidence" value="ECO:0007669"/>
    <property type="project" value="InterPro"/>
</dbReference>
<dbReference type="InterPro" id="IPR002729">
    <property type="entry name" value="CRISPR-assoc_Cas1"/>
</dbReference>
<feature type="binding site" evidence="10">
    <location>
        <position position="203"/>
    </location>
    <ligand>
        <name>Mn(2+)</name>
        <dbReference type="ChEBI" id="CHEBI:29035"/>
    </ligand>
</feature>
<comment type="function">
    <text evidence="10">CRISPR (clustered regularly interspaced short palindromic repeat), is an adaptive immune system that provides protection against mobile genetic elements (viruses, transposable elements and conjugative plasmids). CRISPR clusters contain spacers, sequences complementary to antecedent mobile elements, and target invading nucleic acids. CRISPR clusters are transcribed and processed into CRISPR RNA (crRNA). Acts as a dsDNA endonuclease. Involved in the integration of spacer DNA into the CRISPR cassette.</text>
</comment>
<dbReference type="STRING" id="1122146.IV53_GL000557"/>
<dbReference type="eggNOG" id="COG1518">
    <property type="taxonomic scope" value="Bacteria"/>
</dbReference>
<proteinExistence type="inferred from homology"/>
<dbReference type="GO" id="GO:0043571">
    <property type="term" value="P:maintenance of CRISPR repeat elements"/>
    <property type="evidence" value="ECO:0007669"/>
    <property type="project" value="UniProtKB-UniRule"/>
</dbReference>
<evidence type="ECO:0000256" key="3">
    <source>
        <dbReference type="ARBA" id="ARBA00022759"/>
    </source>
</evidence>
<keyword evidence="3 10" id="KW-0255">Endonuclease</keyword>
<dbReference type="Gene3D" id="1.20.120.920">
    <property type="entry name" value="CRISPR-associated endonuclease Cas1, C-terminal domain"/>
    <property type="match status" value="1"/>
</dbReference>
<evidence type="ECO:0000313" key="12">
    <source>
        <dbReference type="Proteomes" id="UP000051500"/>
    </source>
</evidence>
<evidence type="ECO:0000313" key="11">
    <source>
        <dbReference type="EMBL" id="KRN88592.1"/>
    </source>
</evidence>
<keyword evidence="6 10" id="KW-0051">Antiviral defense</keyword>